<dbReference type="AlphaFoldDB" id="A0A5A7VDR2"/>
<evidence type="ECO:0000313" key="13">
    <source>
        <dbReference type="EMBL" id="KAA0064496.1"/>
    </source>
</evidence>
<gene>
    <name evidence="14" type="ORF">E5676_scaffold134G002180</name>
    <name evidence="13" type="ORF">E6C27_scaffold255G002120</name>
</gene>
<feature type="compositionally biased region" description="Low complexity" evidence="11">
    <location>
        <begin position="201"/>
        <end position="212"/>
    </location>
</feature>
<evidence type="ECO:0000256" key="8">
    <source>
        <dbReference type="ARBA" id="ARBA00023242"/>
    </source>
</evidence>
<dbReference type="GO" id="GO:0000976">
    <property type="term" value="F:transcription cis-regulatory region binding"/>
    <property type="evidence" value="ECO:0007669"/>
    <property type="project" value="UniProtKB-ARBA"/>
</dbReference>
<dbReference type="PROSITE" id="PS00344">
    <property type="entry name" value="GATA_ZN_FINGER_1"/>
    <property type="match status" value="1"/>
</dbReference>
<keyword evidence="3 10" id="KW-0863">Zinc-finger</keyword>
<organism evidence="13 15">
    <name type="scientific">Cucumis melo var. makuwa</name>
    <name type="common">Oriental melon</name>
    <dbReference type="NCBI Taxonomy" id="1194695"/>
    <lineage>
        <taxon>Eukaryota</taxon>
        <taxon>Viridiplantae</taxon>
        <taxon>Streptophyta</taxon>
        <taxon>Embryophyta</taxon>
        <taxon>Tracheophyta</taxon>
        <taxon>Spermatophyta</taxon>
        <taxon>Magnoliopsida</taxon>
        <taxon>eudicotyledons</taxon>
        <taxon>Gunneridae</taxon>
        <taxon>Pentapetalae</taxon>
        <taxon>rosids</taxon>
        <taxon>fabids</taxon>
        <taxon>Cucurbitales</taxon>
        <taxon>Cucurbitaceae</taxon>
        <taxon>Benincaseae</taxon>
        <taxon>Cucumis</taxon>
    </lineage>
</organism>
<evidence type="ECO:0000313" key="15">
    <source>
        <dbReference type="Proteomes" id="UP000321393"/>
    </source>
</evidence>
<dbReference type="Proteomes" id="UP000321393">
    <property type="component" value="Unassembled WGS sequence"/>
</dbReference>
<evidence type="ECO:0000313" key="16">
    <source>
        <dbReference type="Proteomes" id="UP000321947"/>
    </source>
</evidence>
<keyword evidence="7" id="KW-0804">Transcription</keyword>
<evidence type="ECO:0000256" key="5">
    <source>
        <dbReference type="ARBA" id="ARBA00023015"/>
    </source>
</evidence>
<dbReference type="Proteomes" id="UP000321947">
    <property type="component" value="Unassembled WGS sequence"/>
</dbReference>
<evidence type="ECO:0000313" key="14">
    <source>
        <dbReference type="EMBL" id="TYK20094.1"/>
    </source>
</evidence>
<feature type="compositionally biased region" description="Basic and acidic residues" evidence="11">
    <location>
        <begin position="1"/>
        <end position="13"/>
    </location>
</feature>
<evidence type="ECO:0000256" key="7">
    <source>
        <dbReference type="ARBA" id="ARBA00023163"/>
    </source>
</evidence>
<keyword evidence="2" id="KW-0479">Metal-binding</keyword>
<dbReference type="EMBL" id="SSTD01006426">
    <property type="protein sequence ID" value="TYK20094.1"/>
    <property type="molecule type" value="Genomic_DNA"/>
</dbReference>
<comment type="subcellular location">
    <subcellularLocation>
        <location evidence="1">Nucleus</location>
    </subcellularLocation>
</comment>
<dbReference type="InterPro" id="IPR013088">
    <property type="entry name" value="Znf_NHR/GATA"/>
</dbReference>
<evidence type="ECO:0000256" key="6">
    <source>
        <dbReference type="ARBA" id="ARBA00023125"/>
    </source>
</evidence>
<feature type="region of interest" description="Disordered" evidence="11">
    <location>
        <begin position="177"/>
        <end position="215"/>
    </location>
</feature>
<dbReference type="PANTHER" id="PTHR47255">
    <property type="entry name" value="GATA TRANSCRIPTION FACTOR 22-RELATED"/>
    <property type="match status" value="1"/>
</dbReference>
<dbReference type="InterPro" id="IPR052138">
    <property type="entry name" value="GATA_ZnFinger_Domain"/>
</dbReference>
<dbReference type="EMBL" id="SSTE01001889">
    <property type="protein sequence ID" value="KAA0064496.1"/>
    <property type="molecule type" value="Genomic_DNA"/>
</dbReference>
<feature type="region of interest" description="Disordered" evidence="11">
    <location>
        <begin position="1"/>
        <end position="37"/>
    </location>
</feature>
<comment type="caution">
    <text evidence="13">The sequence shown here is derived from an EMBL/GenBank/DDBJ whole genome shotgun (WGS) entry which is preliminary data.</text>
</comment>
<comment type="similarity">
    <text evidence="9">Belongs to the type IV zinc-finger family. Class B subfamily.</text>
</comment>
<protein>
    <submittedName>
        <fullName evidence="13">GATA transcription factor 21-like</fullName>
    </submittedName>
</protein>
<dbReference type="CDD" id="cd00202">
    <property type="entry name" value="ZnF_GATA"/>
    <property type="match status" value="1"/>
</dbReference>
<reference evidence="15 16" key="1">
    <citation type="submission" date="2019-08" db="EMBL/GenBank/DDBJ databases">
        <title>Draft genome sequences of two oriental melons (Cucumis melo L. var makuwa).</title>
        <authorList>
            <person name="Kwon S.-Y."/>
        </authorList>
    </citation>
    <scope>NUCLEOTIDE SEQUENCE [LARGE SCALE GENOMIC DNA]</scope>
    <source>
        <strain evidence="16">cv. Chang Bougi</strain>
        <strain evidence="15">cv. SW 3</strain>
        <tissue evidence="13">Leaf</tissue>
    </source>
</reference>
<feature type="compositionally biased region" description="Basic and acidic residues" evidence="11">
    <location>
        <begin position="20"/>
        <end position="35"/>
    </location>
</feature>
<evidence type="ECO:0000256" key="2">
    <source>
        <dbReference type="ARBA" id="ARBA00022723"/>
    </source>
</evidence>
<keyword evidence="8" id="KW-0539">Nucleus</keyword>
<evidence type="ECO:0000256" key="10">
    <source>
        <dbReference type="PROSITE-ProRule" id="PRU00094"/>
    </source>
</evidence>
<evidence type="ECO:0000256" key="9">
    <source>
        <dbReference type="ARBA" id="ARBA00024019"/>
    </source>
</evidence>
<dbReference type="FunFam" id="3.30.50.10:FF:000055">
    <property type="entry name" value="GATA transcription factor 21"/>
    <property type="match status" value="1"/>
</dbReference>
<dbReference type="SMART" id="SM00401">
    <property type="entry name" value="ZnF_GATA"/>
    <property type="match status" value="1"/>
</dbReference>
<feature type="domain" description="GATA-type" evidence="12">
    <location>
        <begin position="121"/>
        <end position="157"/>
    </location>
</feature>
<sequence length="303" mass="33332">MKEGCESRLLEKQVEEDDDNDHHQIMMKKQDDHSGSTKYWMSSKMRLMQKMMINTNHNYKTKVIINGTDHGGANNSDHHQKATRNYNSNNEGNGGKWETMTGKSSSSSISCNSSNIGSVQNNGVRVCSDCNTTTTPLWRSGPQGPKSLCNACGIRQRKARRAMADLAANSSRGLVAETTEAAASGKKEKHKEKKSRLSCEGDNNNGGNNNVGDHAKINDKYCNKNTDDHISNNNNLKSKSEIGMMNNEVSFDTTHNFTLRLSKTTSTTTTTSGPSAFGKVFPRDEEEAAILLMELSCGLLHTC</sequence>
<dbReference type="PROSITE" id="PS50114">
    <property type="entry name" value="GATA_ZN_FINGER_2"/>
    <property type="match status" value="1"/>
</dbReference>
<dbReference type="OrthoDB" id="2162994at2759"/>
<evidence type="ECO:0000256" key="4">
    <source>
        <dbReference type="ARBA" id="ARBA00022833"/>
    </source>
</evidence>
<dbReference type="InterPro" id="IPR000679">
    <property type="entry name" value="Znf_GATA"/>
</dbReference>
<accession>A0A5A7VDR2</accession>
<evidence type="ECO:0000259" key="12">
    <source>
        <dbReference type="PROSITE" id="PS50114"/>
    </source>
</evidence>
<dbReference type="Pfam" id="PF00320">
    <property type="entry name" value="GATA"/>
    <property type="match status" value="1"/>
</dbReference>
<keyword evidence="4" id="KW-0862">Zinc</keyword>
<feature type="compositionally biased region" description="Basic residues" evidence="11">
    <location>
        <begin position="187"/>
        <end position="196"/>
    </location>
</feature>
<dbReference type="GO" id="GO:0005634">
    <property type="term" value="C:nucleus"/>
    <property type="evidence" value="ECO:0007669"/>
    <property type="project" value="UniProtKB-SubCell"/>
</dbReference>
<dbReference type="GO" id="GO:0008270">
    <property type="term" value="F:zinc ion binding"/>
    <property type="evidence" value="ECO:0007669"/>
    <property type="project" value="UniProtKB-KW"/>
</dbReference>
<keyword evidence="5" id="KW-0805">Transcription regulation</keyword>
<proteinExistence type="inferred from homology"/>
<keyword evidence="6" id="KW-0238">DNA-binding</keyword>
<dbReference type="PANTHER" id="PTHR47255:SF13">
    <property type="entry name" value="GATA-TYPE DOMAIN-CONTAINING PROTEIN"/>
    <property type="match status" value="1"/>
</dbReference>
<name>A0A5A7VDR2_CUCMM</name>
<dbReference type="Gene3D" id="3.30.50.10">
    <property type="entry name" value="Erythroid Transcription Factor GATA-1, subunit A"/>
    <property type="match status" value="1"/>
</dbReference>
<evidence type="ECO:0000256" key="11">
    <source>
        <dbReference type="SAM" id="MobiDB-lite"/>
    </source>
</evidence>
<evidence type="ECO:0000256" key="3">
    <source>
        <dbReference type="ARBA" id="ARBA00022771"/>
    </source>
</evidence>
<dbReference type="GO" id="GO:0006355">
    <property type="term" value="P:regulation of DNA-templated transcription"/>
    <property type="evidence" value="ECO:0007669"/>
    <property type="project" value="InterPro"/>
</dbReference>
<dbReference type="SUPFAM" id="SSF57716">
    <property type="entry name" value="Glucocorticoid receptor-like (DNA-binding domain)"/>
    <property type="match status" value="1"/>
</dbReference>
<evidence type="ECO:0000256" key="1">
    <source>
        <dbReference type="ARBA" id="ARBA00004123"/>
    </source>
</evidence>
<feature type="region of interest" description="Disordered" evidence="11">
    <location>
        <begin position="75"/>
        <end position="101"/>
    </location>
</feature>